<sequence>MELKDPLVLKRAAPLLQKVRDLSLRRGDGGLRDLCRVFRKERIGPEEFKSEMSNFGIALSGAESTAIFQAFSDAIGYLLQSSFIDGVLSVLGRESTAAARSVFESLEPVELPLTSLQKKAGFTQARRVVSVTKLIQHASFGDDILVAAGVRDDATAQREFLDVFDQRYYPEDLVVEIEFLAYYAAQAFLAQGRLDDSAIAAQIFRQWGISGSSAATSPTKRKNGTVSLPPGDTTFALCQTLMGEAMPHKLKFKETRDKIDTPGRIVGYQGHLPTAAEHFGETFHRVEAAIPLLGKSDPDANTIPPPVDPSYGFTRQGNKANHHNFRFA</sequence>
<gene>
    <name evidence="1" type="ORF">BSAL_59550</name>
</gene>
<name>A0A0S4IKU6_BODSA</name>
<evidence type="ECO:0000313" key="2">
    <source>
        <dbReference type="Proteomes" id="UP000051952"/>
    </source>
</evidence>
<dbReference type="EMBL" id="CYKH01000248">
    <property type="protein sequence ID" value="CUF14430.1"/>
    <property type="molecule type" value="Genomic_DNA"/>
</dbReference>
<protein>
    <submittedName>
        <fullName evidence="1">Uncharacterized protein</fullName>
    </submittedName>
</protein>
<dbReference type="VEuPathDB" id="TriTrypDB:BSAL_59550"/>
<organism evidence="1 2">
    <name type="scientific">Bodo saltans</name>
    <name type="common">Flagellated protozoan</name>
    <dbReference type="NCBI Taxonomy" id="75058"/>
    <lineage>
        <taxon>Eukaryota</taxon>
        <taxon>Discoba</taxon>
        <taxon>Euglenozoa</taxon>
        <taxon>Kinetoplastea</taxon>
        <taxon>Metakinetoplastina</taxon>
        <taxon>Eubodonida</taxon>
        <taxon>Bodonidae</taxon>
        <taxon>Bodo</taxon>
    </lineage>
</organism>
<keyword evidence="2" id="KW-1185">Reference proteome</keyword>
<reference evidence="2" key="1">
    <citation type="submission" date="2015-09" db="EMBL/GenBank/DDBJ databases">
        <authorList>
            <consortium name="Pathogen Informatics"/>
        </authorList>
    </citation>
    <scope>NUCLEOTIDE SEQUENCE [LARGE SCALE GENOMIC DNA]</scope>
    <source>
        <strain evidence="2">Lake Konstanz</strain>
    </source>
</reference>
<dbReference type="AlphaFoldDB" id="A0A0S4IKU6"/>
<evidence type="ECO:0000313" key="1">
    <source>
        <dbReference type="EMBL" id="CUF14430.1"/>
    </source>
</evidence>
<proteinExistence type="predicted"/>
<accession>A0A0S4IKU6</accession>
<dbReference type="Proteomes" id="UP000051952">
    <property type="component" value="Unassembled WGS sequence"/>
</dbReference>
<dbReference type="OMA" id="DEWIRGR"/>